<dbReference type="Proteomes" id="UP000177230">
    <property type="component" value="Unassembled WGS sequence"/>
</dbReference>
<dbReference type="EMBL" id="MFFM01000034">
    <property type="protein sequence ID" value="OGF11954.1"/>
    <property type="molecule type" value="Genomic_DNA"/>
</dbReference>
<keyword evidence="1" id="KW-1133">Transmembrane helix</keyword>
<organism evidence="2 3">
    <name type="scientific">Candidatus Edwardsbacteria bacterium GWF2_54_11</name>
    <dbReference type="NCBI Taxonomy" id="1817851"/>
    <lineage>
        <taxon>Bacteria</taxon>
        <taxon>Candidatus Edwardsiibacteriota</taxon>
    </lineage>
</organism>
<keyword evidence="1" id="KW-0472">Membrane</keyword>
<dbReference type="AlphaFoldDB" id="A0A1F5RC09"/>
<accession>A0A1F5RC09</accession>
<sequence length="166" mass="19336">MRIIKNKKRQPFFYLHFLLGLVFISFLMLAGSRLPNNRIRVIDRNNIYGGRTISISYRGDPTHGDKCLYINDLFDLKKKIKETRIFLTEPYSRRTGCYKIINYYNLPYSGGSTSRVEHFYRPEFAARKGYSRRVNYLDPGTNLVSTDLYNSDGKMIRRVIGAGDAN</sequence>
<gene>
    <name evidence="2" type="ORF">A2024_02900</name>
</gene>
<name>A0A1F5RC09_9BACT</name>
<evidence type="ECO:0000313" key="3">
    <source>
        <dbReference type="Proteomes" id="UP000177230"/>
    </source>
</evidence>
<reference evidence="2 3" key="1">
    <citation type="journal article" date="2016" name="Nat. Commun.">
        <title>Thousands of microbial genomes shed light on interconnected biogeochemical processes in an aquifer system.</title>
        <authorList>
            <person name="Anantharaman K."/>
            <person name="Brown C.T."/>
            <person name="Hug L.A."/>
            <person name="Sharon I."/>
            <person name="Castelle C.J."/>
            <person name="Probst A.J."/>
            <person name="Thomas B.C."/>
            <person name="Singh A."/>
            <person name="Wilkins M.J."/>
            <person name="Karaoz U."/>
            <person name="Brodie E.L."/>
            <person name="Williams K.H."/>
            <person name="Hubbard S.S."/>
            <person name="Banfield J.F."/>
        </authorList>
    </citation>
    <scope>NUCLEOTIDE SEQUENCE [LARGE SCALE GENOMIC DNA]</scope>
</reference>
<evidence type="ECO:0000256" key="1">
    <source>
        <dbReference type="SAM" id="Phobius"/>
    </source>
</evidence>
<feature type="transmembrane region" description="Helical" evidence="1">
    <location>
        <begin position="12"/>
        <end position="31"/>
    </location>
</feature>
<proteinExistence type="predicted"/>
<evidence type="ECO:0000313" key="2">
    <source>
        <dbReference type="EMBL" id="OGF11954.1"/>
    </source>
</evidence>
<protein>
    <submittedName>
        <fullName evidence="2">Uncharacterized protein</fullName>
    </submittedName>
</protein>
<comment type="caution">
    <text evidence="2">The sequence shown here is derived from an EMBL/GenBank/DDBJ whole genome shotgun (WGS) entry which is preliminary data.</text>
</comment>
<keyword evidence="1" id="KW-0812">Transmembrane</keyword>